<name>A0A2V1JW53_9BURK</name>
<keyword evidence="2" id="KW-1185">Reference proteome</keyword>
<dbReference type="GO" id="GO:0004392">
    <property type="term" value="F:heme oxygenase (decyclizing) activity"/>
    <property type="evidence" value="ECO:0007669"/>
    <property type="project" value="InterPro"/>
</dbReference>
<dbReference type="InterPro" id="IPR016084">
    <property type="entry name" value="Haem_Oase-like_multi-hlx"/>
</dbReference>
<dbReference type="SUPFAM" id="SSF48613">
    <property type="entry name" value="Heme oxygenase-like"/>
    <property type="match status" value="1"/>
</dbReference>
<dbReference type="CDD" id="cd19166">
    <property type="entry name" value="HemeO-bac"/>
    <property type="match status" value="1"/>
</dbReference>
<protein>
    <submittedName>
        <fullName evidence="1">Biliverdin-producing heme oxygenase</fullName>
    </submittedName>
</protein>
<gene>
    <name evidence="1" type="ORF">DD235_14505</name>
</gene>
<dbReference type="Proteomes" id="UP000245212">
    <property type="component" value="Unassembled WGS sequence"/>
</dbReference>
<dbReference type="EMBL" id="QETA01000007">
    <property type="protein sequence ID" value="PWF21475.1"/>
    <property type="molecule type" value="Genomic_DNA"/>
</dbReference>
<sequence>MTQTTTDTVLTRAKRLKALTHGTHDALDNRLSSFHPFESREHYAAFLQMQYRFHRDVDALFDHPELNRLLPGLQQRRRLQQVEQDMRDLGIEIPALSVPPVFEAGKDVDIATALGWLYTEEGSNLGAAFLYKLAAKLGLDGNFGAHHLAPHPDGRAPNWHGFLEQFNAIELDANGEARTDAGAQAAFRQVDAYVETCCVLPEAEPELAS</sequence>
<dbReference type="Gene3D" id="1.20.910.10">
    <property type="entry name" value="Heme oxygenase-like"/>
    <property type="match status" value="1"/>
</dbReference>
<accession>A0A2V1JW53</accession>
<dbReference type="Pfam" id="PF01126">
    <property type="entry name" value="Heme_oxygenase"/>
    <property type="match status" value="1"/>
</dbReference>
<dbReference type="InterPro" id="IPR016053">
    <property type="entry name" value="Haem_Oase-like"/>
</dbReference>
<reference evidence="2" key="1">
    <citation type="submission" date="2018-05" db="EMBL/GenBank/DDBJ databases">
        <authorList>
            <person name="Li Y."/>
        </authorList>
    </citation>
    <scope>NUCLEOTIDE SEQUENCE [LARGE SCALE GENOMIC DNA]</scope>
    <source>
        <strain evidence="2">3d-2-2</strain>
    </source>
</reference>
<organism evidence="1 2">
    <name type="scientific">Corticimicrobacter populi</name>
    <dbReference type="NCBI Taxonomy" id="2175229"/>
    <lineage>
        <taxon>Bacteria</taxon>
        <taxon>Pseudomonadati</taxon>
        <taxon>Pseudomonadota</taxon>
        <taxon>Betaproteobacteria</taxon>
        <taxon>Burkholderiales</taxon>
        <taxon>Alcaligenaceae</taxon>
        <taxon>Corticimicrobacter</taxon>
    </lineage>
</organism>
<proteinExistence type="predicted"/>
<dbReference type="GO" id="GO:0006788">
    <property type="term" value="P:heme oxidation"/>
    <property type="evidence" value="ECO:0007669"/>
    <property type="project" value="InterPro"/>
</dbReference>
<evidence type="ECO:0000313" key="2">
    <source>
        <dbReference type="Proteomes" id="UP000245212"/>
    </source>
</evidence>
<comment type="caution">
    <text evidence="1">The sequence shown here is derived from an EMBL/GenBank/DDBJ whole genome shotgun (WGS) entry which is preliminary data.</text>
</comment>
<dbReference type="AlphaFoldDB" id="A0A2V1JW53"/>
<dbReference type="RefSeq" id="WP_109062819.1">
    <property type="nucleotide sequence ID" value="NZ_QETA01000007.1"/>
</dbReference>
<evidence type="ECO:0000313" key="1">
    <source>
        <dbReference type="EMBL" id="PWF21475.1"/>
    </source>
</evidence>